<evidence type="ECO:0000313" key="3">
    <source>
        <dbReference type="Proteomes" id="UP000675881"/>
    </source>
</evidence>
<gene>
    <name evidence="2" type="ORF">LSAA_4287</name>
</gene>
<feature type="region of interest" description="Disordered" evidence="1">
    <location>
        <begin position="98"/>
        <end position="151"/>
    </location>
</feature>
<evidence type="ECO:0000256" key="1">
    <source>
        <dbReference type="SAM" id="MobiDB-lite"/>
    </source>
</evidence>
<dbReference type="Proteomes" id="UP000675881">
    <property type="component" value="Chromosome 13"/>
</dbReference>
<dbReference type="AlphaFoldDB" id="A0A7R8CI11"/>
<reference evidence="2" key="1">
    <citation type="submission" date="2021-02" db="EMBL/GenBank/DDBJ databases">
        <authorList>
            <person name="Bekaert M."/>
        </authorList>
    </citation>
    <scope>NUCLEOTIDE SEQUENCE</scope>
    <source>
        <strain evidence="2">IoA-00</strain>
    </source>
</reference>
<feature type="region of interest" description="Disordered" evidence="1">
    <location>
        <begin position="1"/>
        <end position="29"/>
    </location>
</feature>
<feature type="compositionally biased region" description="Basic and acidic residues" evidence="1">
    <location>
        <begin position="98"/>
        <end position="131"/>
    </location>
</feature>
<accession>A0A7R8CI11</accession>
<dbReference type="EMBL" id="HG994592">
    <property type="protein sequence ID" value="CAF2828241.1"/>
    <property type="molecule type" value="Genomic_DNA"/>
</dbReference>
<keyword evidence="3" id="KW-1185">Reference proteome</keyword>
<name>A0A7R8CI11_LEPSM</name>
<sequence length="183" mass="21312">MSEKEVEEARSEIKQLEDEKEKQRDRLEKETVTSLNTLKTKLIEHRKKVEMLTAVEELIKARKENLLAVSEVEDLSYDAKDLKIKVEIEKMKLANEKFAEDKVSQPSNDKETPREDTKLIIEERIRTKDVPLLEEGTDGNSRDNDSDGFRLGEEASMSCYSNHSRWEEAFVKNTELLNHMVKE</sequence>
<organism evidence="2 3">
    <name type="scientific">Lepeophtheirus salmonis</name>
    <name type="common">Salmon louse</name>
    <name type="synonym">Caligus salmonis</name>
    <dbReference type="NCBI Taxonomy" id="72036"/>
    <lineage>
        <taxon>Eukaryota</taxon>
        <taxon>Metazoa</taxon>
        <taxon>Ecdysozoa</taxon>
        <taxon>Arthropoda</taxon>
        <taxon>Crustacea</taxon>
        <taxon>Multicrustacea</taxon>
        <taxon>Hexanauplia</taxon>
        <taxon>Copepoda</taxon>
        <taxon>Siphonostomatoida</taxon>
        <taxon>Caligidae</taxon>
        <taxon>Lepeophtheirus</taxon>
    </lineage>
</organism>
<feature type="compositionally biased region" description="Basic and acidic residues" evidence="1">
    <location>
        <begin position="140"/>
        <end position="151"/>
    </location>
</feature>
<evidence type="ECO:0000313" key="2">
    <source>
        <dbReference type="EMBL" id="CAF2828241.1"/>
    </source>
</evidence>
<protein>
    <submittedName>
        <fullName evidence="2">(salmon louse) hypothetical protein</fullName>
    </submittedName>
</protein>
<proteinExistence type="predicted"/>